<sequence>MRPCHHLPEDSFYSVPNGTGGTMEGYIAMPSPYQSLSDQCKAPKGWKERGGEGSLKASNGIPDHSHDESDTYTPTETSGGGERLEIFGFVNDLVKANVCQWVGKQLCEVGYLKQECQLHYTIEVRQISVLSSK</sequence>
<gene>
    <name evidence="2" type="ORF">KC01_LOCUS12573</name>
</gene>
<evidence type="ECO:0000313" key="2">
    <source>
        <dbReference type="EMBL" id="CAL1581858.1"/>
    </source>
</evidence>
<reference evidence="2 3" key="1">
    <citation type="submission" date="2024-04" db="EMBL/GenBank/DDBJ databases">
        <authorList>
            <person name="Waldvogel A.-M."/>
            <person name="Schoenle A."/>
        </authorList>
    </citation>
    <scope>NUCLEOTIDE SEQUENCE [LARGE SCALE GENOMIC DNA]</scope>
</reference>
<dbReference type="AlphaFoldDB" id="A0AAV2K083"/>
<evidence type="ECO:0000256" key="1">
    <source>
        <dbReference type="SAM" id="MobiDB-lite"/>
    </source>
</evidence>
<feature type="region of interest" description="Disordered" evidence="1">
    <location>
        <begin position="39"/>
        <end position="81"/>
    </location>
</feature>
<organism evidence="2 3">
    <name type="scientific">Knipowitschia caucasica</name>
    <name type="common">Caucasian dwarf goby</name>
    <name type="synonym">Pomatoschistus caucasicus</name>
    <dbReference type="NCBI Taxonomy" id="637954"/>
    <lineage>
        <taxon>Eukaryota</taxon>
        <taxon>Metazoa</taxon>
        <taxon>Chordata</taxon>
        <taxon>Craniata</taxon>
        <taxon>Vertebrata</taxon>
        <taxon>Euteleostomi</taxon>
        <taxon>Actinopterygii</taxon>
        <taxon>Neopterygii</taxon>
        <taxon>Teleostei</taxon>
        <taxon>Neoteleostei</taxon>
        <taxon>Acanthomorphata</taxon>
        <taxon>Gobiaria</taxon>
        <taxon>Gobiiformes</taxon>
        <taxon>Gobioidei</taxon>
        <taxon>Gobiidae</taxon>
        <taxon>Gobiinae</taxon>
        <taxon>Knipowitschia</taxon>
    </lineage>
</organism>
<proteinExistence type="predicted"/>
<accession>A0AAV2K083</accession>
<keyword evidence="3" id="KW-1185">Reference proteome</keyword>
<evidence type="ECO:0000313" key="3">
    <source>
        <dbReference type="Proteomes" id="UP001497482"/>
    </source>
</evidence>
<protein>
    <submittedName>
        <fullName evidence="2">Uncharacterized protein</fullName>
    </submittedName>
</protein>
<name>A0AAV2K083_KNICA</name>
<dbReference type="EMBL" id="OZ035837">
    <property type="protein sequence ID" value="CAL1581858.1"/>
    <property type="molecule type" value="Genomic_DNA"/>
</dbReference>
<dbReference type="Proteomes" id="UP001497482">
    <property type="component" value="Chromosome 15"/>
</dbReference>